<name>A0AA36XLQ6_9NEIS</name>
<evidence type="ECO:0000313" key="3">
    <source>
        <dbReference type="Proteomes" id="UP000004982"/>
    </source>
</evidence>
<sequence>MQKSSQAGAYQYIKENRMSILSKIFGNKPSGETAQEPRRLSAQEKSEGAARAIYAKDKVYVPLSAMQADVSEGTGIPYIGRLKDGRTVLYVFESYEAARAFSDGQDGALDGIALVGALDKADQFNNLSNVLRVAHSLGIQLMEYRGQDGEHFECALSWLMRVNGADGMAASREKMEALSIGTDAKLPLQFHPIAIVGFSNPYKVTPARAEELFKQFTDVEDEELLNFFAGNTPQENVLLIGLVEKYSADLAKSVKYIVWNQLAEQPLFVGINRKDGGLYARDGYLYLFYTDRFQHMGPVGCHPVSGKEAALDLVRRHELKGIALTDGLHNMARFENDVIFQDGE</sequence>
<reference evidence="2 3" key="1">
    <citation type="submission" date="2011-05" db="EMBL/GenBank/DDBJ databases">
        <authorList>
            <person name="Muzny D."/>
            <person name="Qin X."/>
            <person name="Deng J."/>
            <person name="Jiang H."/>
            <person name="Liu Y."/>
            <person name="Qu J."/>
            <person name="Song X.-Z."/>
            <person name="Zhang L."/>
            <person name="Thornton R."/>
            <person name="Coyle M."/>
            <person name="Francisco L."/>
            <person name="Jackson L."/>
            <person name="Javaid M."/>
            <person name="Korchina V."/>
            <person name="Kovar C."/>
            <person name="Mata R."/>
            <person name="Mathew T."/>
            <person name="Ngo R."/>
            <person name="Nguyen L."/>
            <person name="Nguyen N."/>
            <person name="Okwuonu G."/>
            <person name="Ongeri F."/>
            <person name="Pham C."/>
            <person name="Simmons D."/>
            <person name="Wilczek-Boney K."/>
            <person name="Hale W."/>
            <person name="Jakkamsetti A."/>
            <person name="Pham P."/>
            <person name="Ruth R."/>
            <person name="San Lucas F."/>
            <person name="Warren J."/>
            <person name="Zhang J."/>
            <person name="Zhao Z."/>
            <person name="Zhou C."/>
            <person name="Zhu D."/>
            <person name="Lee S."/>
            <person name="Bess C."/>
            <person name="Blankenburg K."/>
            <person name="Forbes L."/>
            <person name="Fu Q."/>
            <person name="Gubbala S."/>
            <person name="Hirani K."/>
            <person name="Jayaseelan J.C."/>
            <person name="Lara F."/>
            <person name="Munidasa M."/>
            <person name="Palculict T."/>
            <person name="Patil S."/>
            <person name="Pu L.-L."/>
            <person name="Saada N."/>
            <person name="Tang L."/>
            <person name="Weissenberger G."/>
            <person name="Zhu Y."/>
            <person name="Hemphill L."/>
            <person name="Shang Y."/>
            <person name="Youmans B."/>
            <person name="Ayvaz T."/>
            <person name="Ross M."/>
            <person name="Santibanez J."/>
            <person name="Aqrawi P."/>
            <person name="Gross S."/>
            <person name="Joshi V."/>
            <person name="Fowler G."/>
            <person name="Nazareth L."/>
            <person name="Reid J."/>
            <person name="Worley K."/>
            <person name="Petrosino J."/>
            <person name="Highlander S."/>
            <person name="Gibbs R."/>
        </authorList>
    </citation>
    <scope>NUCLEOTIDE SEQUENCE [LARGE SCALE GENOMIC DNA]</scope>
    <source>
        <strain evidence="2 3">ATCC 33926</strain>
    </source>
</reference>
<comment type="caution">
    <text evidence="2">The sequence shown here is derived from an EMBL/GenBank/DDBJ whole genome shotgun (WGS) entry which is preliminary data.</text>
</comment>
<dbReference type="Proteomes" id="UP000004982">
    <property type="component" value="Unassembled WGS sequence"/>
</dbReference>
<organism evidence="2 3">
    <name type="scientific">Neisseria macacae ATCC 33926</name>
    <dbReference type="NCBI Taxonomy" id="997348"/>
    <lineage>
        <taxon>Bacteria</taxon>
        <taxon>Pseudomonadati</taxon>
        <taxon>Pseudomonadota</taxon>
        <taxon>Betaproteobacteria</taxon>
        <taxon>Neisseriales</taxon>
        <taxon>Neisseriaceae</taxon>
        <taxon>Neisseria</taxon>
    </lineage>
</organism>
<dbReference type="AlphaFoldDB" id="A0AA36XLQ6"/>
<accession>A0AA36XLQ6</accession>
<evidence type="ECO:0000313" key="2">
    <source>
        <dbReference type="EMBL" id="EGQ77501.1"/>
    </source>
</evidence>
<feature type="compositionally biased region" description="Basic and acidic residues" evidence="1">
    <location>
        <begin position="35"/>
        <end position="44"/>
    </location>
</feature>
<protein>
    <recommendedName>
        <fullName evidence="4">SseB protein N-terminal domain-containing protein</fullName>
    </recommendedName>
</protein>
<feature type="region of interest" description="Disordered" evidence="1">
    <location>
        <begin position="25"/>
        <end position="44"/>
    </location>
</feature>
<evidence type="ECO:0008006" key="4">
    <source>
        <dbReference type="Google" id="ProtNLM"/>
    </source>
</evidence>
<gene>
    <name evidence="2" type="ORF">HMPREF9418_0923</name>
</gene>
<evidence type="ECO:0000256" key="1">
    <source>
        <dbReference type="SAM" id="MobiDB-lite"/>
    </source>
</evidence>
<proteinExistence type="predicted"/>
<dbReference type="EMBL" id="AFQE01000044">
    <property type="protein sequence ID" value="EGQ77501.1"/>
    <property type="molecule type" value="Genomic_DNA"/>
</dbReference>